<protein>
    <submittedName>
        <fullName evidence="2">Uncharacterized protein</fullName>
    </submittedName>
</protein>
<dbReference type="AlphaFoldDB" id="A0A8J2ILR0"/>
<sequence length="358" mass="40073">MSERNIGIPTRESNNLLQINTRISQDRTLITPPSSQSPAFQAEGQPRKRKRRKGNNWTRKKLPSRTTAQHSDLLSAPATESKEEDNGNDEAPVAIESEGMGGLTADLIMDIRRAAVERDFGLRPGLSIMNRPQLPTKSTAEASSVSPERSPPASATEPPQVRPPRAVFSMIPAAETREVDREATISPTDQRGENSTSPRNSLGKRRLSDDSQAGDENPMIPSHFPPNPIARPDRACDIFWRNACMEVQRPDGSVHVPDVIRRLMTRKGGITRPWPQLEEGLAAIEAMKKDTIDPAEIFRRQEEEEATVRAKEERRLANKRRYRPRGQIDRERAERKAALKRKEFESDGASTNPQENSA</sequence>
<gene>
    <name evidence="2" type="ORF">FEQUK3_LOCUS3002</name>
</gene>
<feature type="compositionally biased region" description="Basic and acidic residues" evidence="1">
    <location>
        <begin position="326"/>
        <end position="345"/>
    </location>
</feature>
<feature type="region of interest" description="Disordered" evidence="1">
    <location>
        <begin position="24"/>
        <end position="98"/>
    </location>
</feature>
<comment type="caution">
    <text evidence="2">The sequence shown here is derived from an EMBL/GenBank/DDBJ whole genome shotgun (WGS) entry which is preliminary data.</text>
</comment>
<evidence type="ECO:0000313" key="2">
    <source>
        <dbReference type="EMBL" id="CAG7557260.1"/>
    </source>
</evidence>
<accession>A0A8J2ILR0</accession>
<feature type="region of interest" description="Disordered" evidence="1">
    <location>
        <begin position="125"/>
        <end position="229"/>
    </location>
</feature>
<dbReference type="Proteomes" id="UP000693738">
    <property type="component" value="Unassembled WGS sequence"/>
</dbReference>
<evidence type="ECO:0000313" key="3">
    <source>
        <dbReference type="Proteomes" id="UP000693738"/>
    </source>
</evidence>
<evidence type="ECO:0000256" key="1">
    <source>
        <dbReference type="SAM" id="MobiDB-lite"/>
    </source>
</evidence>
<feature type="compositionally biased region" description="Polar residues" evidence="1">
    <location>
        <begin position="24"/>
        <end position="39"/>
    </location>
</feature>
<feature type="compositionally biased region" description="Basic residues" evidence="1">
    <location>
        <begin position="47"/>
        <end position="63"/>
    </location>
</feature>
<name>A0A8J2ILR0_FUSEQ</name>
<reference evidence="2" key="1">
    <citation type="submission" date="2021-05" db="EMBL/GenBank/DDBJ databases">
        <authorList>
            <person name="Khan N."/>
        </authorList>
    </citation>
    <scope>NUCLEOTIDE SEQUENCE</scope>
</reference>
<feature type="region of interest" description="Disordered" evidence="1">
    <location>
        <begin position="309"/>
        <end position="358"/>
    </location>
</feature>
<feature type="compositionally biased region" description="Polar residues" evidence="1">
    <location>
        <begin position="133"/>
        <end position="147"/>
    </location>
</feature>
<feature type="compositionally biased region" description="Polar residues" evidence="1">
    <location>
        <begin position="185"/>
        <end position="200"/>
    </location>
</feature>
<feature type="compositionally biased region" description="Polar residues" evidence="1">
    <location>
        <begin position="348"/>
        <end position="358"/>
    </location>
</feature>
<dbReference type="EMBL" id="CAJSTJ010000111">
    <property type="protein sequence ID" value="CAG7557260.1"/>
    <property type="molecule type" value="Genomic_DNA"/>
</dbReference>
<proteinExistence type="predicted"/>
<organism evidence="2 3">
    <name type="scientific">Fusarium equiseti</name>
    <name type="common">Fusarium scirpi</name>
    <dbReference type="NCBI Taxonomy" id="61235"/>
    <lineage>
        <taxon>Eukaryota</taxon>
        <taxon>Fungi</taxon>
        <taxon>Dikarya</taxon>
        <taxon>Ascomycota</taxon>
        <taxon>Pezizomycotina</taxon>
        <taxon>Sordariomycetes</taxon>
        <taxon>Hypocreomycetidae</taxon>
        <taxon>Hypocreales</taxon>
        <taxon>Nectriaceae</taxon>
        <taxon>Fusarium</taxon>
        <taxon>Fusarium incarnatum-equiseti species complex</taxon>
    </lineage>
</organism>